<dbReference type="EMBL" id="VSSQ01000017">
    <property type="protein sequence ID" value="MPL62131.1"/>
    <property type="molecule type" value="Genomic_DNA"/>
</dbReference>
<reference evidence="1" key="1">
    <citation type="submission" date="2019-08" db="EMBL/GenBank/DDBJ databases">
        <authorList>
            <person name="Kucharzyk K."/>
            <person name="Murdoch R.W."/>
            <person name="Higgins S."/>
            <person name="Loffler F."/>
        </authorList>
    </citation>
    <scope>NUCLEOTIDE SEQUENCE</scope>
</reference>
<comment type="caution">
    <text evidence="1">The sequence shown here is derived from an EMBL/GenBank/DDBJ whole genome shotgun (WGS) entry which is preliminary data.</text>
</comment>
<gene>
    <name evidence="1" type="ORF">SDC9_07732</name>
</gene>
<organism evidence="1">
    <name type="scientific">bioreactor metagenome</name>
    <dbReference type="NCBI Taxonomy" id="1076179"/>
    <lineage>
        <taxon>unclassified sequences</taxon>
        <taxon>metagenomes</taxon>
        <taxon>ecological metagenomes</taxon>
    </lineage>
</organism>
<sequence>MRITRETKEEIISSFKSYLANKGLEVENIFLFFAPESFKNFLLKFEPDISDYSSVKDVCKFLSEKQIGDSVLIAWNQPKSKIGEGIIYIFSPCKLIKEKKNETEDFVSLVICGWNERFLLKKK</sequence>
<evidence type="ECO:0000313" key="1">
    <source>
        <dbReference type="EMBL" id="MPL62131.1"/>
    </source>
</evidence>
<dbReference type="AlphaFoldDB" id="A0A644T892"/>
<proteinExistence type="predicted"/>
<protein>
    <submittedName>
        <fullName evidence="1">Uncharacterized protein</fullName>
    </submittedName>
</protein>
<name>A0A644T892_9ZZZZ</name>
<accession>A0A644T892</accession>